<dbReference type="EC" id="3.6.1.1" evidence="2"/>
<accession>A0A7W7EZU8</accession>
<protein>
    <recommendedName>
        <fullName evidence="2">inorganic diphosphatase</fullName>
        <ecNumber evidence="2">3.6.1.1</ecNumber>
    </recommendedName>
</protein>
<dbReference type="Gene3D" id="3.90.80.10">
    <property type="entry name" value="Inorganic pyrophosphatase"/>
    <property type="match status" value="1"/>
</dbReference>
<dbReference type="InterPro" id="IPR008162">
    <property type="entry name" value="Pyrophosphatase"/>
</dbReference>
<dbReference type="GO" id="GO:0004427">
    <property type="term" value="F:inorganic diphosphate phosphatase activity"/>
    <property type="evidence" value="ECO:0007669"/>
    <property type="project" value="UniProtKB-EC"/>
</dbReference>
<evidence type="ECO:0000313" key="7">
    <source>
        <dbReference type="Proteomes" id="UP000574769"/>
    </source>
</evidence>
<dbReference type="Pfam" id="PF00719">
    <property type="entry name" value="Pyrophosphatase"/>
    <property type="match status" value="1"/>
</dbReference>
<keyword evidence="4" id="KW-0378">Hydrolase</keyword>
<dbReference type="PANTHER" id="PTHR10286">
    <property type="entry name" value="INORGANIC PYROPHOSPHATASE"/>
    <property type="match status" value="1"/>
</dbReference>
<keyword evidence="7" id="KW-1185">Reference proteome</keyword>
<dbReference type="GO" id="GO:0006796">
    <property type="term" value="P:phosphate-containing compound metabolic process"/>
    <property type="evidence" value="ECO:0007669"/>
    <property type="project" value="InterPro"/>
</dbReference>
<organism evidence="6 7">
    <name type="scientific">Sphingomonas abaci</name>
    <dbReference type="NCBI Taxonomy" id="237611"/>
    <lineage>
        <taxon>Bacteria</taxon>
        <taxon>Pseudomonadati</taxon>
        <taxon>Pseudomonadota</taxon>
        <taxon>Alphaproteobacteria</taxon>
        <taxon>Sphingomonadales</taxon>
        <taxon>Sphingomonadaceae</taxon>
        <taxon>Sphingomonas</taxon>
    </lineage>
</organism>
<dbReference type="Proteomes" id="UP000574769">
    <property type="component" value="Unassembled WGS sequence"/>
</dbReference>
<sequence length="211" mass="23127">MRAIAALRSRAAAQMEDQHGSLDRASVALEQCVRVIVPSLSPRGDRHPVDRRVYPDQFSCMTDLIKLPHRLDDGHTCRAIIETPRGHRSKFDYDPESGLFELAGVLPAGMAFPLSFGFIPGTKAEDGDPIDILVLSDEDLPVGCLVTVRLLGVIEAEQTEGGATCRNDRLIGKVAKSHSYRDVESLTALGTAFTDDLALFFETYLYPLAIE</sequence>
<evidence type="ECO:0000256" key="3">
    <source>
        <dbReference type="ARBA" id="ARBA00022723"/>
    </source>
</evidence>
<dbReference type="EMBL" id="JACHNY010000012">
    <property type="protein sequence ID" value="MBB4619636.1"/>
    <property type="molecule type" value="Genomic_DNA"/>
</dbReference>
<dbReference type="InterPro" id="IPR036649">
    <property type="entry name" value="Pyrophosphatase_sf"/>
</dbReference>
<gene>
    <name evidence="6" type="ORF">GGQ96_003795</name>
</gene>
<evidence type="ECO:0000256" key="2">
    <source>
        <dbReference type="ARBA" id="ARBA00012146"/>
    </source>
</evidence>
<comment type="cofactor">
    <cofactor evidence="1">
        <name>Mg(2+)</name>
        <dbReference type="ChEBI" id="CHEBI:18420"/>
    </cofactor>
</comment>
<dbReference type="GO" id="GO:0005737">
    <property type="term" value="C:cytoplasm"/>
    <property type="evidence" value="ECO:0007669"/>
    <property type="project" value="InterPro"/>
</dbReference>
<evidence type="ECO:0000256" key="1">
    <source>
        <dbReference type="ARBA" id="ARBA00001946"/>
    </source>
</evidence>
<reference evidence="6 7" key="1">
    <citation type="submission" date="2020-08" db="EMBL/GenBank/DDBJ databases">
        <title>Genomic Encyclopedia of Type Strains, Phase IV (KMG-IV): sequencing the most valuable type-strain genomes for metagenomic binning, comparative biology and taxonomic classification.</title>
        <authorList>
            <person name="Goeker M."/>
        </authorList>
    </citation>
    <scope>NUCLEOTIDE SEQUENCE [LARGE SCALE GENOMIC DNA]</scope>
    <source>
        <strain evidence="6 7">DSM 15867</strain>
    </source>
</reference>
<dbReference type="RefSeq" id="WP_221240057.1">
    <property type="nucleotide sequence ID" value="NZ_JACHNY010000012.1"/>
</dbReference>
<dbReference type="AlphaFoldDB" id="A0A7W7EZU8"/>
<evidence type="ECO:0000313" key="6">
    <source>
        <dbReference type="EMBL" id="MBB4619636.1"/>
    </source>
</evidence>
<evidence type="ECO:0000256" key="4">
    <source>
        <dbReference type="ARBA" id="ARBA00022801"/>
    </source>
</evidence>
<dbReference type="PROSITE" id="PS00387">
    <property type="entry name" value="PPASE"/>
    <property type="match status" value="1"/>
</dbReference>
<dbReference type="GO" id="GO:0000287">
    <property type="term" value="F:magnesium ion binding"/>
    <property type="evidence" value="ECO:0007669"/>
    <property type="project" value="InterPro"/>
</dbReference>
<evidence type="ECO:0000256" key="5">
    <source>
        <dbReference type="ARBA" id="ARBA00022842"/>
    </source>
</evidence>
<keyword evidence="5" id="KW-0460">Magnesium</keyword>
<keyword evidence="3" id="KW-0479">Metal-binding</keyword>
<proteinExistence type="predicted"/>
<comment type="caution">
    <text evidence="6">The sequence shown here is derived from an EMBL/GenBank/DDBJ whole genome shotgun (WGS) entry which is preliminary data.</text>
</comment>
<name>A0A7W7EZU8_9SPHN</name>
<dbReference type="SUPFAM" id="SSF50324">
    <property type="entry name" value="Inorganic pyrophosphatase"/>
    <property type="match status" value="1"/>
</dbReference>